<gene>
    <name evidence="3" type="ORF">ACFO60_18375</name>
</gene>
<feature type="domain" description="VOC" evidence="2">
    <location>
        <begin position="139"/>
        <end position="312"/>
    </location>
</feature>
<feature type="domain" description="VOC" evidence="2">
    <location>
        <begin position="11"/>
        <end position="125"/>
    </location>
</feature>
<keyword evidence="4" id="KW-1185">Reference proteome</keyword>
<dbReference type="PANTHER" id="PTHR33993:SF10">
    <property type="entry name" value="CONSERVED PROTEIN"/>
    <property type="match status" value="1"/>
</dbReference>
<dbReference type="SUPFAM" id="SSF54593">
    <property type="entry name" value="Glyoxalase/Bleomycin resistance protein/Dihydroxybiphenyl dioxygenase"/>
    <property type="match status" value="2"/>
</dbReference>
<name>A0ABV9CKB9_9ACTN</name>
<feature type="region of interest" description="Disordered" evidence="1">
    <location>
        <begin position="190"/>
        <end position="244"/>
    </location>
</feature>
<dbReference type="RefSeq" id="WP_380841621.1">
    <property type="nucleotide sequence ID" value="NZ_JBHSFP010000011.1"/>
</dbReference>
<evidence type="ECO:0000259" key="2">
    <source>
        <dbReference type="PROSITE" id="PS51819"/>
    </source>
</evidence>
<feature type="region of interest" description="Disordered" evidence="1">
    <location>
        <begin position="300"/>
        <end position="327"/>
    </location>
</feature>
<organism evidence="3 4">
    <name type="scientific">Sphaerisporangium dianthi</name>
    <dbReference type="NCBI Taxonomy" id="1436120"/>
    <lineage>
        <taxon>Bacteria</taxon>
        <taxon>Bacillati</taxon>
        <taxon>Actinomycetota</taxon>
        <taxon>Actinomycetes</taxon>
        <taxon>Streptosporangiales</taxon>
        <taxon>Streptosporangiaceae</taxon>
        <taxon>Sphaerisporangium</taxon>
    </lineage>
</organism>
<comment type="caution">
    <text evidence="3">The sequence shown here is derived from an EMBL/GenBank/DDBJ whole genome shotgun (WGS) entry which is preliminary data.</text>
</comment>
<dbReference type="InterPro" id="IPR052164">
    <property type="entry name" value="Anthracycline_SecMetBiosynth"/>
</dbReference>
<dbReference type="Pfam" id="PF00903">
    <property type="entry name" value="Glyoxalase"/>
    <property type="match status" value="2"/>
</dbReference>
<dbReference type="InterPro" id="IPR037523">
    <property type="entry name" value="VOC_core"/>
</dbReference>
<reference evidence="4" key="1">
    <citation type="journal article" date="2019" name="Int. J. Syst. Evol. Microbiol.">
        <title>The Global Catalogue of Microorganisms (GCM) 10K type strain sequencing project: providing services to taxonomists for standard genome sequencing and annotation.</title>
        <authorList>
            <consortium name="The Broad Institute Genomics Platform"/>
            <consortium name="The Broad Institute Genome Sequencing Center for Infectious Disease"/>
            <person name="Wu L."/>
            <person name="Ma J."/>
        </authorList>
    </citation>
    <scope>NUCLEOTIDE SEQUENCE [LARGE SCALE GENOMIC DNA]</scope>
    <source>
        <strain evidence="4">CGMCC 4.7132</strain>
    </source>
</reference>
<sequence>MPTRTGYKPGVPCWVDLASTDLTASVAFYEALFGWRATFDAYGDAGVYGRFTQGGKLVAGIGPTFAPDRPSAWNTYFATGDAESTAEKVKEAGGRVAVGPVQVFDECAMAAFEDPAGASFLVWEPVRHHGAQLVDEPVALCWSELACRDPEEARTFYGEVFGWSARSLTGPGWGDRAEWLLDGRPVAGLRAMNEAPSPPGRRMPSPGGAGSSEERVAGPPGGTPSLPEGGTPSGPDRGAPSSPDAPHWLAVFAVADCEATALLAERCGGAIVSPPRDLPAGRHAVLTDARGAVFGVMAPSPPGGAWPALPPSGESGPPLNGQVTPRG</sequence>
<feature type="compositionally biased region" description="Pro residues" evidence="1">
    <location>
        <begin position="300"/>
        <end position="310"/>
    </location>
</feature>
<accession>A0ABV9CKB9</accession>
<dbReference type="PANTHER" id="PTHR33993">
    <property type="entry name" value="GLYOXALASE-RELATED"/>
    <property type="match status" value="1"/>
</dbReference>
<evidence type="ECO:0000256" key="1">
    <source>
        <dbReference type="SAM" id="MobiDB-lite"/>
    </source>
</evidence>
<dbReference type="Proteomes" id="UP001596004">
    <property type="component" value="Unassembled WGS sequence"/>
</dbReference>
<dbReference type="CDD" id="cd07247">
    <property type="entry name" value="SgaA_N_like"/>
    <property type="match status" value="2"/>
</dbReference>
<dbReference type="Gene3D" id="3.10.180.10">
    <property type="entry name" value="2,3-Dihydroxybiphenyl 1,2-Dioxygenase, domain 1"/>
    <property type="match status" value="3"/>
</dbReference>
<evidence type="ECO:0000313" key="3">
    <source>
        <dbReference type="EMBL" id="MFC4532748.1"/>
    </source>
</evidence>
<dbReference type="PROSITE" id="PS51819">
    <property type="entry name" value="VOC"/>
    <property type="match status" value="2"/>
</dbReference>
<dbReference type="EMBL" id="JBHSFP010000011">
    <property type="protein sequence ID" value="MFC4532748.1"/>
    <property type="molecule type" value="Genomic_DNA"/>
</dbReference>
<evidence type="ECO:0000313" key="4">
    <source>
        <dbReference type="Proteomes" id="UP001596004"/>
    </source>
</evidence>
<proteinExistence type="predicted"/>
<dbReference type="InterPro" id="IPR004360">
    <property type="entry name" value="Glyas_Fos-R_dOase_dom"/>
</dbReference>
<protein>
    <submittedName>
        <fullName evidence="3">VOC family protein</fullName>
    </submittedName>
</protein>
<dbReference type="InterPro" id="IPR029068">
    <property type="entry name" value="Glyas_Bleomycin-R_OHBP_Dase"/>
</dbReference>